<dbReference type="OrthoDB" id="10254436at2759"/>
<feature type="region of interest" description="Disordered" evidence="1">
    <location>
        <begin position="67"/>
        <end position="126"/>
    </location>
</feature>
<protein>
    <recommendedName>
        <fullName evidence="2">Small ribosomal subunit protein uS17 N-terminal domain-containing protein</fullName>
    </recommendedName>
</protein>
<evidence type="ECO:0000313" key="3">
    <source>
        <dbReference type="EMBL" id="PIO59417.1"/>
    </source>
</evidence>
<proteinExistence type="predicted"/>
<feature type="non-terminal residue" evidence="3">
    <location>
        <position position="1"/>
    </location>
</feature>
<dbReference type="InterPro" id="IPR032440">
    <property type="entry name" value="Ribosomal_uS17_N"/>
</dbReference>
<dbReference type="EMBL" id="KZ357881">
    <property type="protein sequence ID" value="PIO59417.1"/>
    <property type="molecule type" value="Genomic_DNA"/>
</dbReference>
<accession>A0A2G9TNA3</accession>
<dbReference type="Proteomes" id="UP000230423">
    <property type="component" value="Unassembled WGS sequence"/>
</dbReference>
<feature type="domain" description="Small ribosomal subunit protein uS17 N-terminal" evidence="2">
    <location>
        <begin position="219"/>
        <end position="260"/>
    </location>
</feature>
<gene>
    <name evidence="3" type="ORF">TELCIR_19120</name>
</gene>
<reference evidence="3 4" key="1">
    <citation type="submission" date="2015-09" db="EMBL/GenBank/DDBJ databases">
        <title>Draft genome of the parasitic nematode Teladorsagia circumcincta isolate WARC Sus (inbred).</title>
        <authorList>
            <person name="Mitreva M."/>
        </authorList>
    </citation>
    <scope>NUCLEOTIDE SEQUENCE [LARGE SCALE GENOMIC DNA]</scope>
    <source>
        <strain evidence="3 4">S</strain>
    </source>
</reference>
<organism evidence="3 4">
    <name type="scientific">Teladorsagia circumcincta</name>
    <name type="common">Brown stomach worm</name>
    <name type="synonym">Ostertagia circumcincta</name>
    <dbReference type="NCBI Taxonomy" id="45464"/>
    <lineage>
        <taxon>Eukaryota</taxon>
        <taxon>Metazoa</taxon>
        <taxon>Ecdysozoa</taxon>
        <taxon>Nematoda</taxon>
        <taxon>Chromadorea</taxon>
        <taxon>Rhabditida</taxon>
        <taxon>Rhabditina</taxon>
        <taxon>Rhabditomorpha</taxon>
        <taxon>Strongyloidea</taxon>
        <taxon>Trichostrongylidae</taxon>
        <taxon>Teladorsagia</taxon>
    </lineage>
</organism>
<feature type="region of interest" description="Disordered" evidence="1">
    <location>
        <begin position="1"/>
        <end position="29"/>
    </location>
</feature>
<feature type="region of interest" description="Disordered" evidence="1">
    <location>
        <begin position="146"/>
        <end position="166"/>
    </location>
</feature>
<name>A0A2G9TNA3_TELCI</name>
<dbReference type="AlphaFoldDB" id="A0A2G9TNA3"/>
<feature type="non-terminal residue" evidence="3">
    <location>
        <position position="261"/>
    </location>
</feature>
<evidence type="ECO:0000313" key="4">
    <source>
        <dbReference type="Proteomes" id="UP000230423"/>
    </source>
</evidence>
<feature type="compositionally biased region" description="Basic residues" evidence="1">
    <location>
        <begin position="78"/>
        <end position="118"/>
    </location>
</feature>
<evidence type="ECO:0000256" key="1">
    <source>
        <dbReference type="SAM" id="MobiDB-lite"/>
    </source>
</evidence>
<keyword evidence="4" id="KW-1185">Reference proteome</keyword>
<sequence length="261" mass="28777">VPRPTPVSPLKPTVSKREPTTEPSLIGKDVNCINHHTGDKVQIPNCMNAPPIKLKLKLSGKEIYIENNENSGKDGDKKHRKHKKKKKERHKEHLGGVKHHKEKLRSKGHKKLHNRKEKHGTSPQTEAVRVPRLKIRIGPEAPALVITPPVKSPASPLDVQPSNSTSIDKAIGKTKLPPVITTAQAPTVSSEPLAVEFSATDGLGRIGEKGTWEANMAEQVERAFLKQPTINLNNKARILAGNKKVPRYVRNIGLGFKTPLE</sequence>
<dbReference type="Gene3D" id="2.40.50.1000">
    <property type="match status" value="1"/>
</dbReference>
<evidence type="ECO:0000259" key="2">
    <source>
        <dbReference type="Pfam" id="PF16205"/>
    </source>
</evidence>
<dbReference type="Pfam" id="PF16205">
    <property type="entry name" value="Ribosomal_S17_N"/>
    <property type="match status" value="1"/>
</dbReference>